<dbReference type="PANTHER" id="PTHR47152">
    <property type="entry name" value="SLR2084 PROTEIN-RELATED"/>
    <property type="match status" value="1"/>
</dbReference>
<feature type="domain" description="Putative restriction endonuclease" evidence="1">
    <location>
        <begin position="5"/>
        <end position="124"/>
    </location>
</feature>
<evidence type="ECO:0000259" key="1">
    <source>
        <dbReference type="Pfam" id="PF05685"/>
    </source>
</evidence>
<dbReference type="Proteomes" id="UP000248857">
    <property type="component" value="Unassembled WGS sequence"/>
</dbReference>
<name>A0A2W1JL90_9CYAN</name>
<accession>A0A2W1JL90</accession>
<comment type="caution">
    <text evidence="2">The sequence shown here is derived from an EMBL/GenBank/DDBJ whole genome shotgun (WGS) entry which is preliminary data.</text>
</comment>
<dbReference type="EMBL" id="PQWO01000015">
    <property type="protein sequence ID" value="PZD71682.1"/>
    <property type="molecule type" value="Genomic_DNA"/>
</dbReference>
<gene>
    <name evidence="2" type="ORF">C1752_05044</name>
</gene>
<dbReference type="InterPro" id="IPR008538">
    <property type="entry name" value="Uma2"/>
</dbReference>
<protein>
    <recommendedName>
        <fullName evidence="1">Putative restriction endonuclease domain-containing protein</fullName>
    </recommendedName>
</protein>
<evidence type="ECO:0000313" key="3">
    <source>
        <dbReference type="Proteomes" id="UP000248857"/>
    </source>
</evidence>
<sequence>MTPFPGHEYYKEVLSDATKDIADALDRDYESYGSTTWRRKIKEAGLGPDNCFYFQNESLVRGKLEFDLDRDPSPDLSLEIDLTRKSLNRLPIYARLGVPELWCYDDGEITIYHLQEGEYVEAAQSLVFPELPIQSLPYVIEEHRQQGRRVLRQAIREWAKTYRTTF</sequence>
<reference evidence="2 3" key="1">
    <citation type="journal article" date="2018" name="Sci. Rep.">
        <title>A novel species of the marine cyanobacterium Acaryochloris with a unique pigment content and lifestyle.</title>
        <authorList>
            <person name="Partensky F."/>
            <person name="Six C."/>
            <person name="Ratin M."/>
            <person name="Garczarek L."/>
            <person name="Vaulot D."/>
            <person name="Probert I."/>
            <person name="Calteau A."/>
            <person name="Gourvil P."/>
            <person name="Marie D."/>
            <person name="Grebert T."/>
            <person name="Bouchier C."/>
            <person name="Le Panse S."/>
            <person name="Gachenot M."/>
            <person name="Rodriguez F."/>
            <person name="Garrido J.L."/>
        </authorList>
    </citation>
    <scope>NUCLEOTIDE SEQUENCE [LARGE SCALE GENOMIC DNA]</scope>
    <source>
        <strain evidence="2 3">RCC1774</strain>
    </source>
</reference>
<keyword evidence="3" id="KW-1185">Reference proteome</keyword>
<dbReference type="Pfam" id="PF05685">
    <property type="entry name" value="Uma2"/>
    <property type="match status" value="1"/>
</dbReference>
<evidence type="ECO:0000313" key="2">
    <source>
        <dbReference type="EMBL" id="PZD71682.1"/>
    </source>
</evidence>
<dbReference type="PANTHER" id="PTHR47152:SF1">
    <property type="entry name" value="SLL1186 PROTEIN"/>
    <property type="match status" value="1"/>
</dbReference>
<dbReference type="AlphaFoldDB" id="A0A2W1JL90"/>
<organism evidence="2 3">
    <name type="scientific">Acaryochloris thomasi RCC1774</name>
    <dbReference type="NCBI Taxonomy" id="1764569"/>
    <lineage>
        <taxon>Bacteria</taxon>
        <taxon>Bacillati</taxon>
        <taxon>Cyanobacteriota</taxon>
        <taxon>Cyanophyceae</taxon>
        <taxon>Acaryochloridales</taxon>
        <taxon>Acaryochloridaceae</taxon>
        <taxon>Acaryochloris</taxon>
        <taxon>Acaryochloris thomasi</taxon>
    </lineage>
</organism>
<proteinExistence type="predicted"/>